<evidence type="ECO:0000313" key="3">
    <source>
        <dbReference type="Proteomes" id="UP000694844"/>
    </source>
</evidence>
<evidence type="ECO:0000256" key="1">
    <source>
        <dbReference type="SAM" id="MobiDB-lite"/>
    </source>
</evidence>
<gene>
    <name evidence="4" type="primary">LOC111118495</name>
</gene>
<protein>
    <submittedName>
        <fullName evidence="4">Uncharacterized protein LOC111118495</fullName>
    </submittedName>
</protein>
<feature type="compositionally biased region" description="Polar residues" evidence="1">
    <location>
        <begin position="64"/>
        <end position="77"/>
    </location>
</feature>
<dbReference type="Proteomes" id="UP000694844">
    <property type="component" value="Chromosome 2"/>
</dbReference>
<feature type="compositionally biased region" description="Basic and acidic residues" evidence="1">
    <location>
        <begin position="88"/>
        <end position="101"/>
    </location>
</feature>
<evidence type="ECO:0000256" key="2">
    <source>
        <dbReference type="SAM" id="Phobius"/>
    </source>
</evidence>
<feature type="compositionally biased region" description="Basic and acidic residues" evidence="1">
    <location>
        <begin position="26"/>
        <end position="55"/>
    </location>
</feature>
<feature type="transmembrane region" description="Helical" evidence="2">
    <location>
        <begin position="147"/>
        <end position="166"/>
    </location>
</feature>
<keyword evidence="2" id="KW-0812">Transmembrane</keyword>
<feature type="region of interest" description="Disordered" evidence="1">
    <location>
        <begin position="1"/>
        <end position="133"/>
    </location>
</feature>
<keyword evidence="2" id="KW-0472">Membrane</keyword>
<reference evidence="4" key="1">
    <citation type="submission" date="2025-08" db="UniProtKB">
        <authorList>
            <consortium name="RefSeq"/>
        </authorList>
    </citation>
    <scope>IDENTIFICATION</scope>
    <source>
        <tissue evidence="4">Whole sample</tissue>
    </source>
</reference>
<name>A0A8B8CD59_CRAVI</name>
<proteinExistence type="predicted"/>
<feature type="compositionally biased region" description="Polar residues" evidence="1">
    <location>
        <begin position="115"/>
        <end position="133"/>
    </location>
</feature>
<keyword evidence="2" id="KW-1133">Transmembrane helix</keyword>
<dbReference type="KEGG" id="cvn:111118495"/>
<dbReference type="GeneID" id="111118495"/>
<keyword evidence="3" id="KW-1185">Reference proteome</keyword>
<accession>A0A8B8CD59</accession>
<evidence type="ECO:0000313" key="4">
    <source>
        <dbReference type="RefSeq" id="XP_022313708.1"/>
    </source>
</evidence>
<dbReference type="RefSeq" id="XP_022313708.1">
    <property type="nucleotide sequence ID" value="XM_022458000.1"/>
</dbReference>
<dbReference type="AlphaFoldDB" id="A0A8B8CD59"/>
<feature type="compositionally biased region" description="Polar residues" evidence="1">
    <location>
        <begin position="7"/>
        <end position="22"/>
    </location>
</feature>
<sequence>MEKLPKSSLTSVDNRLKSSSAHQKNRREEQVNKYRNLDTQGVKEENPRKSLSKDDKKRRKAKGETNQHSFDTVQRSSGHVPCSTVQRDGIRADSKKAKTPDGKSSGIHTTPCALKQTNQKAKQEPSSDLSTTNMTKMKAKKRNADQVVLFKCDFLYIVGHCFFHFLNKMK</sequence>
<organism evidence="3 4">
    <name type="scientific">Crassostrea virginica</name>
    <name type="common">Eastern oyster</name>
    <dbReference type="NCBI Taxonomy" id="6565"/>
    <lineage>
        <taxon>Eukaryota</taxon>
        <taxon>Metazoa</taxon>
        <taxon>Spiralia</taxon>
        <taxon>Lophotrochozoa</taxon>
        <taxon>Mollusca</taxon>
        <taxon>Bivalvia</taxon>
        <taxon>Autobranchia</taxon>
        <taxon>Pteriomorphia</taxon>
        <taxon>Ostreida</taxon>
        <taxon>Ostreoidea</taxon>
        <taxon>Ostreidae</taxon>
        <taxon>Crassostrea</taxon>
    </lineage>
</organism>